<dbReference type="OrthoDB" id="272289at2759"/>
<evidence type="ECO:0000313" key="15">
    <source>
        <dbReference type="Proteomes" id="UP000683925"/>
    </source>
</evidence>
<dbReference type="GO" id="GO:0004662">
    <property type="term" value="F:CAAX-protein geranylgeranyltransferase activity"/>
    <property type="evidence" value="ECO:0007669"/>
    <property type="project" value="UniProtKB-EC"/>
</dbReference>
<evidence type="ECO:0000256" key="9">
    <source>
        <dbReference type="ARBA" id="ARBA00040965"/>
    </source>
</evidence>
<evidence type="ECO:0000313" key="14">
    <source>
        <dbReference type="EMBL" id="CAD8142875.1"/>
    </source>
</evidence>
<dbReference type="Proteomes" id="UP000683925">
    <property type="component" value="Unassembled WGS sequence"/>
</dbReference>
<evidence type="ECO:0000256" key="7">
    <source>
        <dbReference type="ARBA" id="ARBA00022737"/>
    </source>
</evidence>
<name>A0A8S1SQ59_PAROT</name>
<proteinExistence type="inferred from homology"/>
<dbReference type="EC" id="2.5.1.59" evidence="3"/>
<dbReference type="PROSITE" id="PS51147">
    <property type="entry name" value="PFTA"/>
    <property type="match status" value="1"/>
</dbReference>
<dbReference type="PANTHER" id="PTHR11129">
    <property type="entry name" value="PROTEIN FARNESYLTRANSFERASE ALPHA SUBUNIT/RAB GERANYLGERANYL TRANSFERASE ALPHA SUBUNIT"/>
    <property type="match status" value="1"/>
</dbReference>
<dbReference type="GO" id="GO:0005953">
    <property type="term" value="C:CAAX-protein geranylgeranyltransferase complex"/>
    <property type="evidence" value="ECO:0007669"/>
    <property type="project" value="TreeGrafter"/>
</dbReference>
<keyword evidence="15" id="KW-1185">Reference proteome</keyword>
<dbReference type="GO" id="GO:0004660">
    <property type="term" value="F:protein farnesyltransferase activity"/>
    <property type="evidence" value="ECO:0007669"/>
    <property type="project" value="UniProtKB-EC"/>
</dbReference>
<gene>
    <name evidence="14" type="ORF">POCTA_138.1.T0140197</name>
</gene>
<dbReference type="PANTHER" id="PTHR11129:SF1">
    <property type="entry name" value="PROTEIN FARNESYLTRANSFERASE_GERANYLGERANYLTRANSFERASE TYPE-1 SUBUNIT ALPHA"/>
    <property type="match status" value="1"/>
</dbReference>
<evidence type="ECO:0000256" key="4">
    <source>
        <dbReference type="ARBA" id="ARBA00012702"/>
    </source>
</evidence>
<dbReference type="AlphaFoldDB" id="A0A8S1SQ59"/>
<keyword evidence="8" id="KW-0460">Magnesium</keyword>
<keyword evidence="7" id="KW-0677">Repeat</keyword>
<protein>
    <recommendedName>
        <fullName evidence="9">Protein farnesyltransferase/geranylgeranyltransferase type-1 subunit alpha</fullName>
        <ecNumber evidence="4">2.5.1.58</ecNumber>
        <ecNumber evidence="3">2.5.1.59</ecNumber>
    </recommendedName>
    <alternativeName>
        <fullName evidence="12">CAAX farnesyltransferase subunit alpha</fullName>
    </alternativeName>
    <alternativeName>
        <fullName evidence="11">FTase-alpha</fullName>
    </alternativeName>
    <alternativeName>
        <fullName evidence="10">Ras proteins prenyltransferase subunit alpha</fullName>
    </alternativeName>
    <alternativeName>
        <fullName evidence="13">Type I protein geranyl-geranyltransferase subunit alpha</fullName>
    </alternativeName>
</protein>
<dbReference type="EMBL" id="CAJJDP010000014">
    <property type="protein sequence ID" value="CAD8142875.1"/>
    <property type="molecule type" value="Genomic_DNA"/>
</dbReference>
<comment type="similarity">
    <text evidence="2">Belongs to the protein prenyltransferase subunit alpha family.</text>
</comment>
<evidence type="ECO:0000256" key="12">
    <source>
        <dbReference type="ARBA" id="ARBA00043086"/>
    </source>
</evidence>
<keyword evidence="6" id="KW-0808">Transferase</keyword>
<evidence type="ECO:0000256" key="11">
    <source>
        <dbReference type="ARBA" id="ARBA00042436"/>
    </source>
</evidence>
<evidence type="ECO:0000256" key="10">
    <source>
        <dbReference type="ARBA" id="ARBA00041392"/>
    </source>
</evidence>
<comment type="caution">
    <text evidence="14">The sequence shown here is derived from an EMBL/GenBank/DDBJ whole genome shotgun (WGS) entry which is preliminary data.</text>
</comment>
<sequence>MQREYLRLLQINLLEIKYEYYEEIIDYFRTIKKSGEMSERAFNLTRFIILKLSSNYNAYFIRRKCLKQLNLDLTQEIEFINEGAQKINYRMVAKEKLSFFVIFQSKIIRNIMHGHIEFQLYEKFNLYSEEIKDDEDIGNNSAWNYRVRYIKNAIKLKMINEASWNYLRGWFKMFNSKMIKKSSLEIHPIQFKRLQFD</sequence>
<organism evidence="14 15">
    <name type="scientific">Paramecium octaurelia</name>
    <dbReference type="NCBI Taxonomy" id="43137"/>
    <lineage>
        <taxon>Eukaryota</taxon>
        <taxon>Sar</taxon>
        <taxon>Alveolata</taxon>
        <taxon>Ciliophora</taxon>
        <taxon>Intramacronucleata</taxon>
        <taxon>Oligohymenophorea</taxon>
        <taxon>Peniculida</taxon>
        <taxon>Parameciidae</taxon>
        <taxon>Paramecium</taxon>
    </lineage>
</organism>
<dbReference type="EC" id="2.5.1.58" evidence="4"/>
<evidence type="ECO:0000256" key="5">
    <source>
        <dbReference type="ARBA" id="ARBA00022602"/>
    </source>
</evidence>
<dbReference type="InterPro" id="IPR002088">
    <property type="entry name" value="Prenyl_trans_a"/>
</dbReference>
<accession>A0A8S1SQ59</accession>
<evidence type="ECO:0000256" key="3">
    <source>
        <dbReference type="ARBA" id="ARBA00012700"/>
    </source>
</evidence>
<evidence type="ECO:0000256" key="2">
    <source>
        <dbReference type="ARBA" id="ARBA00006734"/>
    </source>
</evidence>
<evidence type="ECO:0000256" key="8">
    <source>
        <dbReference type="ARBA" id="ARBA00022842"/>
    </source>
</evidence>
<dbReference type="GO" id="GO:0005965">
    <property type="term" value="C:protein farnesyltransferase complex"/>
    <property type="evidence" value="ECO:0007669"/>
    <property type="project" value="TreeGrafter"/>
</dbReference>
<keyword evidence="5" id="KW-0637">Prenyltransferase</keyword>
<reference evidence="14" key="1">
    <citation type="submission" date="2021-01" db="EMBL/GenBank/DDBJ databases">
        <authorList>
            <consortium name="Genoscope - CEA"/>
            <person name="William W."/>
        </authorList>
    </citation>
    <scope>NUCLEOTIDE SEQUENCE</scope>
</reference>
<comment type="cofactor">
    <cofactor evidence="1">
        <name>Mg(2+)</name>
        <dbReference type="ChEBI" id="CHEBI:18420"/>
    </cofactor>
</comment>
<evidence type="ECO:0000256" key="1">
    <source>
        <dbReference type="ARBA" id="ARBA00001946"/>
    </source>
</evidence>
<evidence type="ECO:0000256" key="13">
    <source>
        <dbReference type="ARBA" id="ARBA00043219"/>
    </source>
</evidence>
<evidence type="ECO:0000256" key="6">
    <source>
        <dbReference type="ARBA" id="ARBA00022679"/>
    </source>
</evidence>